<organism evidence="3 4">
    <name type="scientific">Mycolicibacterium neworleansense</name>
    <dbReference type="NCBI Taxonomy" id="146018"/>
    <lineage>
        <taxon>Bacteria</taxon>
        <taxon>Bacillati</taxon>
        <taxon>Actinomycetota</taxon>
        <taxon>Actinomycetes</taxon>
        <taxon>Mycobacteriales</taxon>
        <taxon>Mycobacteriaceae</taxon>
        <taxon>Mycolicibacterium</taxon>
    </lineage>
</organism>
<gene>
    <name evidence="3" type="ORF">BN2156_02711</name>
</gene>
<accession>A0A0H5RQV4</accession>
<dbReference type="InterPro" id="IPR050772">
    <property type="entry name" value="Hydratase-Decarb/MhpD_sf"/>
</dbReference>
<dbReference type="PANTHER" id="PTHR30143">
    <property type="entry name" value="ACID HYDRATASE"/>
    <property type="match status" value="1"/>
</dbReference>
<dbReference type="OrthoDB" id="9792137at2"/>
<protein>
    <submittedName>
        <fullName evidence="3">4-oxalocrotonate decarboxylase</fullName>
    </submittedName>
</protein>
<dbReference type="AlphaFoldDB" id="A0A0H5RQV4"/>
<proteinExistence type="predicted"/>
<dbReference type="Gene3D" id="3.90.850.10">
    <property type="entry name" value="Fumarylacetoacetase-like, C-terminal domain"/>
    <property type="match status" value="1"/>
</dbReference>
<sequence>MPEHSSPIAGALLDAYDTRIPVDPPSESEPELTVARAYELQLQQVDHWVSQGRVIKGHKVGLTSAAMQRQLGVDQPDYGHLFGDMFHLESMPIDTAAFISPKVEPEIAFVLDRDLSGPGVTVVDALRAVGYLLPALEIIDSRIRDWRITLPDTIADNASSGGVVLGSRPVALSGIDLRLTGCVLSSGGQAVTTGAGAAVLGSPINALVWLANTLGPLGVTLAAGSVILPGSLTTAVPVAGGSTVTASFSGIGSVTACFAADGEGRQ</sequence>
<dbReference type="STRING" id="146018.BN2156_02711"/>
<name>A0A0H5RQV4_9MYCO</name>
<dbReference type="GO" id="GO:0008684">
    <property type="term" value="F:2-oxopent-4-enoate hydratase activity"/>
    <property type="evidence" value="ECO:0007669"/>
    <property type="project" value="TreeGrafter"/>
</dbReference>
<dbReference type="EMBL" id="CWKH01000001">
    <property type="protein sequence ID" value="CRZ15847.1"/>
    <property type="molecule type" value="Genomic_DNA"/>
</dbReference>
<dbReference type="Proteomes" id="UP000199147">
    <property type="component" value="Unassembled WGS sequence"/>
</dbReference>
<evidence type="ECO:0000313" key="4">
    <source>
        <dbReference type="Proteomes" id="UP000199147"/>
    </source>
</evidence>
<evidence type="ECO:0000256" key="1">
    <source>
        <dbReference type="ARBA" id="ARBA00023239"/>
    </source>
</evidence>
<keyword evidence="1" id="KW-0456">Lyase</keyword>
<dbReference type="InterPro" id="IPR036663">
    <property type="entry name" value="Fumarylacetoacetase_C_sf"/>
</dbReference>
<keyword evidence="4" id="KW-1185">Reference proteome</keyword>
<dbReference type="SUPFAM" id="SSF56529">
    <property type="entry name" value="FAH"/>
    <property type="match status" value="1"/>
</dbReference>
<evidence type="ECO:0000259" key="2">
    <source>
        <dbReference type="Pfam" id="PF01557"/>
    </source>
</evidence>
<dbReference type="InterPro" id="IPR011234">
    <property type="entry name" value="Fumarylacetoacetase-like_C"/>
</dbReference>
<feature type="domain" description="Fumarylacetoacetase-like C-terminal" evidence="2">
    <location>
        <begin position="101"/>
        <end position="257"/>
    </location>
</feature>
<dbReference type="PANTHER" id="PTHR30143:SF0">
    <property type="entry name" value="2-KETO-4-PENTENOATE HYDRATASE"/>
    <property type="match status" value="1"/>
</dbReference>
<evidence type="ECO:0000313" key="3">
    <source>
        <dbReference type="EMBL" id="CRZ15847.1"/>
    </source>
</evidence>
<dbReference type="Pfam" id="PF01557">
    <property type="entry name" value="FAA_hydrolase"/>
    <property type="match status" value="1"/>
</dbReference>
<dbReference type="GO" id="GO:0005737">
    <property type="term" value="C:cytoplasm"/>
    <property type="evidence" value="ECO:0007669"/>
    <property type="project" value="TreeGrafter"/>
</dbReference>
<reference evidence="4" key="1">
    <citation type="submission" date="2015-07" db="EMBL/GenBank/DDBJ databases">
        <authorList>
            <person name="Urmite Genomes"/>
        </authorList>
    </citation>
    <scope>NUCLEOTIDE SEQUENCE [LARGE SCALE GENOMIC DNA]</scope>
    <source>
        <strain evidence="4">type strain: ATCC 49404</strain>
    </source>
</reference>
<dbReference type="RefSeq" id="WP_090514543.1">
    <property type="nucleotide sequence ID" value="NZ_CWKH01000001.1"/>
</dbReference>